<evidence type="ECO:0000256" key="2">
    <source>
        <dbReference type="ARBA" id="ARBA00023136"/>
    </source>
</evidence>
<evidence type="ECO:0000256" key="3">
    <source>
        <dbReference type="ARBA" id="ARBA00023157"/>
    </source>
</evidence>
<dbReference type="GO" id="GO:0098609">
    <property type="term" value="P:cell-cell adhesion"/>
    <property type="evidence" value="ECO:0007669"/>
    <property type="project" value="TreeGrafter"/>
</dbReference>
<organism evidence="8 9">
    <name type="scientific">Stichopus japonicus</name>
    <name type="common">Sea cucumber</name>
    <dbReference type="NCBI Taxonomy" id="307972"/>
    <lineage>
        <taxon>Eukaryota</taxon>
        <taxon>Metazoa</taxon>
        <taxon>Echinodermata</taxon>
        <taxon>Eleutherozoa</taxon>
        <taxon>Echinozoa</taxon>
        <taxon>Holothuroidea</taxon>
        <taxon>Aspidochirotacea</taxon>
        <taxon>Aspidochirotida</taxon>
        <taxon>Stichopodidae</taxon>
        <taxon>Apostichopus</taxon>
    </lineage>
</organism>
<dbReference type="PANTHER" id="PTHR11640">
    <property type="entry name" value="NEPHRIN"/>
    <property type="match status" value="1"/>
</dbReference>
<name>A0A2G8KHU4_STIJA</name>
<keyword evidence="3" id="KW-1015">Disulfide bond</keyword>
<evidence type="ECO:0000313" key="9">
    <source>
        <dbReference type="Proteomes" id="UP000230750"/>
    </source>
</evidence>
<dbReference type="InterPro" id="IPR013151">
    <property type="entry name" value="Immunoglobulin_dom"/>
</dbReference>
<dbReference type="InterPro" id="IPR003599">
    <property type="entry name" value="Ig_sub"/>
</dbReference>
<sequence>MPTHRCGIAMDYFIPVLAYCLSFNLFIFETFACDGIRHIGILGGSETLTVYHDTSRELQAAVWTRSGDDIKSSSLSLIINNISYSDAGSYKSIVYYTTGIAQESDHCLQVQGYPFLEHSSNVTVEGEMTNLRCCIDFALEITHSPEFIFSVQLKRLSNISSFPSTSVNGHFRACNVVRFESHRRYLNQSLLCQVQNEHYDLNASTVLLVYYQPVITVITPLSLSVFIGSNVSIECQTDANPLPTVILQKRVNGYQWASLPMLPTITRNYGFITSWLFLFLNVQYEIEGTYRCQAFNGVGATAHSSALSITKIKKTKIHSTYFN</sequence>
<dbReference type="Pfam" id="PF00047">
    <property type="entry name" value="ig"/>
    <property type="match status" value="1"/>
</dbReference>
<feature type="domain" description="Ig-like" evidence="7">
    <location>
        <begin position="213"/>
        <end position="308"/>
    </location>
</feature>
<keyword evidence="6" id="KW-1133">Transmembrane helix</keyword>
<dbReference type="GO" id="GO:0005911">
    <property type="term" value="C:cell-cell junction"/>
    <property type="evidence" value="ECO:0007669"/>
    <property type="project" value="TreeGrafter"/>
</dbReference>
<dbReference type="Proteomes" id="UP000230750">
    <property type="component" value="Unassembled WGS sequence"/>
</dbReference>
<evidence type="ECO:0000256" key="4">
    <source>
        <dbReference type="ARBA" id="ARBA00023180"/>
    </source>
</evidence>
<dbReference type="STRING" id="307972.A0A2G8KHU4"/>
<dbReference type="InterPro" id="IPR007110">
    <property type="entry name" value="Ig-like_dom"/>
</dbReference>
<comment type="caution">
    <text evidence="8">The sequence shown here is derived from an EMBL/GenBank/DDBJ whole genome shotgun (WGS) entry which is preliminary data.</text>
</comment>
<dbReference type="InterPro" id="IPR036179">
    <property type="entry name" value="Ig-like_dom_sf"/>
</dbReference>
<evidence type="ECO:0000259" key="7">
    <source>
        <dbReference type="PROSITE" id="PS50835"/>
    </source>
</evidence>
<reference evidence="8 9" key="1">
    <citation type="journal article" date="2017" name="PLoS Biol.">
        <title>The sea cucumber genome provides insights into morphological evolution and visceral regeneration.</title>
        <authorList>
            <person name="Zhang X."/>
            <person name="Sun L."/>
            <person name="Yuan J."/>
            <person name="Sun Y."/>
            <person name="Gao Y."/>
            <person name="Zhang L."/>
            <person name="Li S."/>
            <person name="Dai H."/>
            <person name="Hamel J.F."/>
            <person name="Liu C."/>
            <person name="Yu Y."/>
            <person name="Liu S."/>
            <person name="Lin W."/>
            <person name="Guo K."/>
            <person name="Jin S."/>
            <person name="Xu P."/>
            <person name="Storey K.B."/>
            <person name="Huan P."/>
            <person name="Zhang T."/>
            <person name="Zhou Y."/>
            <person name="Zhang J."/>
            <person name="Lin C."/>
            <person name="Li X."/>
            <person name="Xing L."/>
            <person name="Huo D."/>
            <person name="Sun M."/>
            <person name="Wang L."/>
            <person name="Mercier A."/>
            <person name="Li F."/>
            <person name="Yang H."/>
            <person name="Xiang J."/>
        </authorList>
    </citation>
    <scope>NUCLEOTIDE SEQUENCE [LARGE SCALE GENOMIC DNA]</scope>
    <source>
        <strain evidence="8">Shaxun</strain>
        <tissue evidence="8">Muscle</tissue>
    </source>
</reference>
<dbReference type="GO" id="GO:0050839">
    <property type="term" value="F:cell adhesion molecule binding"/>
    <property type="evidence" value="ECO:0007669"/>
    <property type="project" value="TreeGrafter"/>
</dbReference>
<accession>A0A2G8KHU4</accession>
<dbReference type="Gene3D" id="2.60.40.10">
    <property type="entry name" value="Immunoglobulins"/>
    <property type="match status" value="1"/>
</dbReference>
<keyword evidence="4" id="KW-0325">Glycoprotein</keyword>
<dbReference type="GO" id="GO:0005886">
    <property type="term" value="C:plasma membrane"/>
    <property type="evidence" value="ECO:0007669"/>
    <property type="project" value="TreeGrafter"/>
</dbReference>
<evidence type="ECO:0000256" key="6">
    <source>
        <dbReference type="SAM" id="Phobius"/>
    </source>
</evidence>
<dbReference type="PANTHER" id="PTHR11640:SF31">
    <property type="entry name" value="IRREGULAR CHIASM C-ROUGHEST PROTEIN-RELATED"/>
    <property type="match status" value="1"/>
</dbReference>
<keyword evidence="2 6" id="KW-0472">Membrane</keyword>
<dbReference type="InterPro" id="IPR051275">
    <property type="entry name" value="Cell_adhesion_signaling"/>
</dbReference>
<dbReference type="EMBL" id="MRZV01000575">
    <property type="protein sequence ID" value="PIK47535.1"/>
    <property type="molecule type" value="Genomic_DNA"/>
</dbReference>
<keyword evidence="6" id="KW-0812">Transmembrane</keyword>
<evidence type="ECO:0000256" key="1">
    <source>
        <dbReference type="ARBA" id="ARBA00004479"/>
    </source>
</evidence>
<evidence type="ECO:0000313" key="8">
    <source>
        <dbReference type="EMBL" id="PIK47535.1"/>
    </source>
</evidence>
<dbReference type="SMART" id="SM00409">
    <property type="entry name" value="IG"/>
    <property type="match status" value="1"/>
</dbReference>
<dbReference type="SUPFAM" id="SSF48726">
    <property type="entry name" value="Immunoglobulin"/>
    <property type="match status" value="2"/>
</dbReference>
<dbReference type="OrthoDB" id="8718740at2759"/>
<comment type="subcellular location">
    <subcellularLocation>
        <location evidence="1">Membrane</location>
        <topology evidence="1">Single-pass type I membrane protein</topology>
    </subcellularLocation>
</comment>
<keyword evidence="5" id="KW-0393">Immunoglobulin domain</keyword>
<evidence type="ECO:0000256" key="5">
    <source>
        <dbReference type="ARBA" id="ARBA00023319"/>
    </source>
</evidence>
<dbReference type="AlphaFoldDB" id="A0A2G8KHU4"/>
<protein>
    <recommendedName>
        <fullName evidence="7">Ig-like domain-containing protein</fullName>
    </recommendedName>
</protein>
<proteinExistence type="predicted"/>
<keyword evidence="9" id="KW-1185">Reference proteome</keyword>
<dbReference type="InterPro" id="IPR013783">
    <property type="entry name" value="Ig-like_fold"/>
</dbReference>
<dbReference type="PROSITE" id="PS50835">
    <property type="entry name" value="IG_LIKE"/>
    <property type="match status" value="1"/>
</dbReference>
<feature type="transmembrane region" description="Helical" evidence="6">
    <location>
        <begin position="12"/>
        <end position="32"/>
    </location>
</feature>
<gene>
    <name evidence="8" type="ORF">BSL78_15587</name>
</gene>